<dbReference type="Proteomes" id="UP000652219">
    <property type="component" value="Unassembled WGS sequence"/>
</dbReference>
<dbReference type="EMBL" id="WIGN01000449">
    <property type="protein sequence ID" value="KAF6792687.1"/>
    <property type="molecule type" value="Genomic_DNA"/>
</dbReference>
<feature type="domain" description="NmrA-like" evidence="3">
    <location>
        <begin position="3"/>
        <end position="103"/>
    </location>
</feature>
<evidence type="ECO:0000256" key="2">
    <source>
        <dbReference type="ARBA" id="ARBA00023002"/>
    </source>
</evidence>
<dbReference type="PANTHER" id="PTHR47706">
    <property type="entry name" value="NMRA-LIKE FAMILY PROTEIN"/>
    <property type="match status" value="1"/>
</dbReference>
<evidence type="ECO:0000256" key="1">
    <source>
        <dbReference type="ARBA" id="ARBA00022857"/>
    </source>
</evidence>
<evidence type="ECO:0000313" key="4">
    <source>
        <dbReference type="EMBL" id="KAF6792687.1"/>
    </source>
</evidence>
<reference evidence="4 5" key="1">
    <citation type="journal article" date="2020" name="Phytopathology">
        <title>Genome Sequence Resources of Colletotrichum truncatum, C. plurivorum, C. musicola, and C. sojae: Four Species Pathogenic to Soybean (Glycine max).</title>
        <authorList>
            <person name="Rogerio F."/>
            <person name="Boufleur T.R."/>
            <person name="Ciampi-Guillardi M."/>
            <person name="Sukno S.A."/>
            <person name="Thon M.R."/>
            <person name="Massola Junior N.S."/>
            <person name="Baroncelli R."/>
        </authorList>
    </citation>
    <scope>NUCLEOTIDE SEQUENCE [LARGE SCALE GENOMIC DNA]</scope>
    <source>
        <strain evidence="4 5">LFN0009</strain>
    </source>
</reference>
<keyword evidence="2" id="KW-0560">Oxidoreductase</keyword>
<organism evidence="4 5">
    <name type="scientific">Colletotrichum sojae</name>
    <dbReference type="NCBI Taxonomy" id="2175907"/>
    <lineage>
        <taxon>Eukaryota</taxon>
        <taxon>Fungi</taxon>
        <taxon>Dikarya</taxon>
        <taxon>Ascomycota</taxon>
        <taxon>Pezizomycotina</taxon>
        <taxon>Sordariomycetes</taxon>
        <taxon>Hypocreomycetidae</taxon>
        <taxon>Glomerellales</taxon>
        <taxon>Glomerellaceae</taxon>
        <taxon>Colletotrichum</taxon>
        <taxon>Colletotrichum orchidearum species complex</taxon>
    </lineage>
</organism>
<proteinExistence type="predicted"/>
<dbReference type="Pfam" id="PF05368">
    <property type="entry name" value="NmrA"/>
    <property type="match status" value="1"/>
</dbReference>
<accession>A0A8H6IQV9</accession>
<dbReference type="InterPro" id="IPR008030">
    <property type="entry name" value="NmrA-like"/>
</dbReference>
<evidence type="ECO:0000313" key="5">
    <source>
        <dbReference type="Proteomes" id="UP000652219"/>
    </source>
</evidence>
<dbReference type="SUPFAM" id="SSF51735">
    <property type="entry name" value="NAD(P)-binding Rossmann-fold domains"/>
    <property type="match status" value="1"/>
</dbReference>
<comment type="caution">
    <text evidence="4">The sequence shown here is derived from an EMBL/GenBank/DDBJ whole genome shotgun (WGS) entry which is preliminary data.</text>
</comment>
<dbReference type="Gene3D" id="3.40.50.720">
    <property type="entry name" value="NAD(P)-binding Rossmann-like Domain"/>
    <property type="match status" value="1"/>
</dbReference>
<sequence length="367" mass="41135">MATKVAILGATGQNGSSIVNGLLASEIKFEITALVRPSSLKKPNVIDLQKRGVKVVSFDIDGPQETVLGQLKDLDTLIVCCLLNEVPLINAAKEAHVKRYVPCFYASVMPRGVQTLRDNVSHLCFRFRTASFKADQVVGPQKEAVLDHIQRTHLPYTVIDVGWWYQISLPRLPSGRLDRNLFLYNTAIGGDGNVPCARTDSRDIGAYVARIITDPRTLNQKVLAYTDLRTQHELWDTVAELSGEKLEKKYVGLAQPDSIFKTNSPSQRTAEEIEQGIAATKGDQTKMMDYYQYTYQKSFDIMGENTPEYARYLGYLIGKDLYPDFQGTSFEDFVKHTLESGLEPMYEEYGDMLRQTSAFVFKGEGTA</sequence>
<gene>
    <name evidence="4" type="ORF">CSOJ01_14093</name>
</gene>
<dbReference type="PANTHER" id="PTHR47706:SF9">
    <property type="entry name" value="NMRA-LIKE DOMAIN-CONTAINING PROTEIN-RELATED"/>
    <property type="match status" value="1"/>
</dbReference>
<keyword evidence="1" id="KW-0521">NADP</keyword>
<dbReference type="AlphaFoldDB" id="A0A8H6IQV9"/>
<evidence type="ECO:0000259" key="3">
    <source>
        <dbReference type="Pfam" id="PF05368"/>
    </source>
</evidence>
<keyword evidence="5" id="KW-1185">Reference proteome</keyword>
<dbReference type="InterPro" id="IPR036291">
    <property type="entry name" value="NAD(P)-bd_dom_sf"/>
</dbReference>
<dbReference type="InterPro" id="IPR051609">
    <property type="entry name" value="NmrA/Isoflavone_reductase-like"/>
</dbReference>
<protein>
    <submittedName>
        <fullName evidence="4">Isoflavone reductase A622-like protein 2</fullName>
    </submittedName>
</protein>
<name>A0A8H6IQV9_9PEZI</name>
<dbReference type="Gene3D" id="3.90.25.10">
    <property type="entry name" value="UDP-galactose 4-epimerase, domain 1"/>
    <property type="match status" value="1"/>
</dbReference>
<dbReference type="GO" id="GO:0016491">
    <property type="term" value="F:oxidoreductase activity"/>
    <property type="evidence" value="ECO:0007669"/>
    <property type="project" value="UniProtKB-KW"/>
</dbReference>